<feature type="domain" description="Reverse transcriptase Ty1/copia-type" evidence="2">
    <location>
        <begin position="491"/>
        <end position="645"/>
    </location>
</feature>
<proteinExistence type="predicted"/>
<protein>
    <submittedName>
        <fullName evidence="4">Retrovirus-related Pol polyprotein from transposon RE2</fullName>
    </submittedName>
</protein>
<gene>
    <name evidence="4" type="ORF">Sradi_0213400</name>
</gene>
<evidence type="ECO:0000259" key="3">
    <source>
        <dbReference type="Pfam" id="PF13976"/>
    </source>
</evidence>
<dbReference type="Pfam" id="PF13976">
    <property type="entry name" value="gag_pre-integrs"/>
    <property type="match status" value="1"/>
</dbReference>
<feature type="region of interest" description="Disordered" evidence="1">
    <location>
        <begin position="374"/>
        <end position="423"/>
    </location>
</feature>
<sequence>MGIYESFDKEKSQVLMMDPLPDIEKAYSMILAVEHQRLMHVSFADTTNHAAYQLNLRDNRRVGADKFEQRRKPAVDRRRMMCTNCHKTGHLKETCFLLHGVPEWYRILHEKNKKSTSSSSFAATIEEKTITPVVNPGNSGGNKTDMADLVTEILKQIQQRNMPMDPITNFASYAQCDDDFAGTVHLSSKLILKSVFYIQDFSVNLLSDQASKEIVAMGSLFRKLYILKLSARTSSVKPIASLTDVSFSTSVQCNNIIWHKRLGHASISAIKHVTDCKISEDSVDFPCDICPLAKQSGIPFPLSDYHASVPFELVHLEFLDKAYKLYALNEHVILTSTDVLFYEDVFPYALNTSSTTHTLPLPIVPAQCDTSIHETPHDVPSNPVPVSSTETHPLSLTFDTPPTTDCEAPLPSTNPPPLRRSNRSTTKPVWLNDFVSSDLDPTLLHSVNSAYLSFVASLSVVQEPKSFAEAMKYPEWREAMRAEIDALEKNCTWTLTSLPHDKKAIGYKWVFKTKLRVDGSVERYKAHLVAKGYNQVEGIDYTDSFSPVAKAVTVRLFLTLAAAHSWALQQLDINNAFLHGYLDEDLYMVPPAGYPVATPFPQGLKLSSDSGALLQQPDSYRRLVDRLLYLSFTRPDIAHSGYCDTDWASSTDSRCSLTGFIFLGDELVSRKTKKQSTVLRSTAEAEYRSLAATVCELKWISFLLTDFGVPLQLPIDRFCDNKAALHILVNPVFHERTKHIELDCHLVRDAYKDGFISPVHVRSSAQCADLFTKVLPLKIFGFLLSNLGLVSLAPSPTYGGAVGIVGDTAAMGVLHAFDVGAGEQVDIMDQG</sequence>
<dbReference type="InterPro" id="IPR025724">
    <property type="entry name" value="GAG-pre-integrase_dom"/>
</dbReference>
<dbReference type="CDD" id="cd09272">
    <property type="entry name" value="RNase_HI_RT_Ty1"/>
    <property type="match status" value="1"/>
</dbReference>
<dbReference type="SUPFAM" id="SSF56672">
    <property type="entry name" value="DNA/RNA polymerases"/>
    <property type="match status" value="1"/>
</dbReference>
<feature type="domain" description="GAG-pre-integrase" evidence="3">
    <location>
        <begin position="224"/>
        <end position="295"/>
    </location>
</feature>
<dbReference type="PANTHER" id="PTHR11439">
    <property type="entry name" value="GAG-POL-RELATED RETROTRANSPOSON"/>
    <property type="match status" value="1"/>
</dbReference>
<organism evidence="4">
    <name type="scientific">Sesamum radiatum</name>
    <name type="common">Black benniseed</name>
    <dbReference type="NCBI Taxonomy" id="300843"/>
    <lineage>
        <taxon>Eukaryota</taxon>
        <taxon>Viridiplantae</taxon>
        <taxon>Streptophyta</taxon>
        <taxon>Embryophyta</taxon>
        <taxon>Tracheophyta</taxon>
        <taxon>Spermatophyta</taxon>
        <taxon>Magnoliopsida</taxon>
        <taxon>eudicotyledons</taxon>
        <taxon>Gunneridae</taxon>
        <taxon>Pentapetalae</taxon>
        <taxon>asterids</taxon>
        <taxon>lamiids</taxon>
        <taxon>Lamiales</taxon>
        <taxon>Pedaliaceae</taxon>
        <taxon>Sesamum</taxon>
    </lineage>
</organism>
<name>A0AAW2VZL9_SESRA</name>
<accession>A0AAW2VZL9</accession>
<evidence type="ECO:0000256" key="1">
    <source>
        <dbReference type="SAM" id="MobiDB-lite"/>
    </source>
</evidence>
<dbReference type="Pfam" id="PF07727">
    <property type="entry name" value="RVT_2"/>
    <property type="match status" value="1"/>
</dbReference>
<reference evidence="4" key="2">
    <citation type="journal article" date="2024" name="Plant">
        <title>Genomic evolution and insights into agronomic trait innovations of Sesamum species.</title>
        <authorList>
            <person name="Miao H."/>
            <person name="Wang L."/>
            <person name="Qu L."/>
            <person name="Liu H."/>
            <person name="Sun Y."/>
            <person name="Le M."/>
            <person name="Wang Q."/>
            <person name="Wei S."/>
            <person name="Zheng Y."/>
            <person name="Lin W."/>
            <person name="Duan Y."/>
            <person name="Cao H."/>
            <person name="Xiong S."/>
            <person name="Wang X."/>
            <person name="Wei L."/>
            <person name="Li C."/>
            <person name="Ma Q."/>
            <person name="Ju M."/>
            <person name="Zhao R."/>
            <person name="Li G."/>
            <person name="Mu C."/>
            <person name="Tian Q."/>
            <person name="Mei H."/>
            <person name="Zhang T."/>
            <person name="Gao T."/>
            <person name="Zhang H."/>
        </authorList>
    </citation>
    <scope>NUCLEOTIDE SEQUENCE</scope>
    <source>
        <strain evidence="4">G02</strain>
    </source>
</reference>
<dbReference type="EMBL" id="JACGWJ010000002">
    <property type="protein sequence ID" value="KAL0435055.1"/>
    <property type="molecule type" value="Genomic_DNA"/>
</dbReference>
<evidence type="ECO:0000313" key="4">
    <source>
        <dbReference type="EMBL" id="KAL0435055.1"/>
    </source>
</evidence>
<feature type="compositionally biased region" description="Polar residues" evidence="1">
    <location>
        <begin position="384"/>
        <end position="403"/>
    </location>
</feature>
<dbReference type="InterPro" id="IPR013103">
    <property type="entry name" value="RVT_2"/>
</dbReference>
<evidence type="ECO:0000259" key="2">
    <source>
        <dbReference type="Pfam" id="PF07727"/>
    </source>
</evidence>
<dbReference type="PANTHER" id="PTHR11439:SF465">
    <property type="entry name" value="REVERSE TRANSCRIPTASE TY1_COPIA-TYPE DOMAIN-CONTAINING PROTEIN"/>
    <property type="match status" value="1"/>
</dbReference>
<comment type="caution">
    <text evidence="4">The sequence shown here is derived from an EMBL/GenBank/DDBJ whole genome shotgun (WGS) entry which is preliminary data.</text>
</comment>
<reference evidence="4" key="1">
    <citation type="submission" date="2020-06" db="EMBL/GenBank/DDBJ databases">
        <authorList>
            <person name="Li T."/>
            <person name="Hu X."/>
            <person name="Zhang T."/>
            <person name="Song X."/>
            <person name="Zhang H."/>
            <person name="Dai N."/>
            <person name="Sheng W."/>
            <person name="Hou X."/>
            <person name="Wei L."/>
        </authorList>
    </citation>
    <scope>NUCLEOTIDE SEQUENCE</scope>
    <source>
        <strain evidence="4">G02</strain>
        <tissue evidence="4">Leaf</tissue>
    </source>
</reference>
<dbReference type="InterPro" id="IPR043502">
    <property type="entry name" value="DNA/RNA_pol_sf"/>
</dbReference>
<dbReference type="AlphaFoldDB" id="A0AAW2VZL9"/>